<name>A0A9Q4KY03_9EURY</name>
<accession>A0A9Q4KY03</accession>
<keyword evidence="1" id="KW-0812">Transmembrane</keyword>
<gene>
    <name evidence="2" type="ORF">NDI89_09280</name>
</gene>
<keyword evidence="1" id="KW-0472">Membrane</keyword>
<feature type="transmembrane region" description="Helical" evidence="1">
    <location>
        <begin position="6"/>
        <end position="26"/>
    </location>
</feature>
<evidence type="ECO:0000313" key="2">
    <source>
        <dbReference type="EMBL" id="MDF9745780.1"/>
    </source>
</evidence>
<dbReference type="RefSeq" id="WP_277521259.1">
    <property type="nucleotide sequence ID" value="NZ_JAMQOT010000002.1"/>
</dbReference>
<reference evidence="2" key="1">
    <citation type="submission" date="2022-06" db="EMBL/GenBank/DDBJ databases">
        <title>Natrinema sp. a new haloarchaeum isolate from saline soil.</title>
        <authorList>
            <person name="Strakova D."/>
            <person name="Galisteo C."/>
            <person name="Sanchez-Porro C."/>
            <person name="Ventosa A."/>
        </authorList>
    </citation>
    <scope>NUCLEOTIDE SEQUENCE</scope>
    <source>
        <strain evidence="2">S1CR25-10</strain>
    </source>
</reference>
<dbReference type="AlphaFoldDB" id="A0A9Q4KY03"/>
<keyword evidence="3" id="KW-1185">Reference proteome</keyword>
<dbReference type="Proteomes" id="UP001154061">
    <property type="component" value="Unassembled WGS sequence"/>
</dbReference>
<protein>
    <submittedName>
        <fullName evidence="2">CbaC protein</fullName>
    </submittedName>
</protein>
<sequence length="69" mass="7333">MRISKGALLVVIAVLIPFIVEFRTALSWFGIEISVLESLVLGAVVVLAIVIWAVWPPNGDAEAEPTGSS</sequence>
<organism evidence="2 3">
    <name type="scientific">Natrinema salsiterrestre</name>
    <dbReference type="NCBI Taxonomy" id="2950540"/>
    <lineage>
        <taxon>Archaea</taxon>
        <taxon>Methanobacteriati</taxon>
        <taxon>Methanobacteriota</taxon>
        <taxon>Stenosarchaea group</taxon>
        <taxon>Halobacteria</taxon>
        <taxon>Halobacteriales</taxon>
        <taxon>Natrialbaceae</taxon>
        <taxon>Natrinema</taxon>
    </lineage>
</organism>
<proteinExistence type="predicted"/>
<comment type="caution">
    <text evidence="2">The sequence shown here is derived from an EMBL/GenBank/DDBJ whole genome shotgun (WGS) entry which is preliminary data.</text>
</comment>
<dbReference type="EMBL" id="JAMQOT010000002">
    <property type="protein sequence ID" value="MDF9745780.1"/>
    <property type="molecule type" value="Genomic_DNA"/>
</dbReference>
<feature type="transmembrane region" description="Helical" evidence="1">
    <location>
        <begin position="38"/>
        <end position="55"/>
    </location>
</feature>
<evidence type="ECO:0000313" key="3">
    <source>
        <dbReference type="Proteomes" id="UP001154061"/>
    </source>
</evidence>
<keyword evidence="1" id="KW-1133">Transmembrane helix</keyword>
<evidence type="ECO:0000256" key="1">
    <source>
        <dbReference type="SAM" id="Phobius"/>
    </source>
</evidence>